<feature type="region of interest" description="Disordered" evidence="1">
    <location>
        <begin position="35"/>
        <end position="54"/>
    </location>
</feature>
<dbReference type="EMBL" id="MCFD01000001">
    <property type="protein sequence ID" value="ORX74236.1"/>
    <property type="molecule type" value="Genomic_DNA"/>
</dbReference>
<proteinExistence type="predicted"/>
<sequence>MPTMLHETSTDMEDGSRQNRKELMQAYRASAFAETRASRHGGLHMDGSEPGGWDTEDAQMSGLLRSSMRLSMPDMDLLDFSSLDLAESSPLSSGFGLEGNMLQALLNKLPEPPISTAITHHGNQHQLRATERLASSFQALDNLDKQVEHKLELKASTQSLIQSQQLSPPSSPSVMDMDEDLSLVTPPAELFEGEFDVPVFETPGPSRRNTDDASVRCEARPLKRDSGMLEAEMPPESPFFEHISREDIEEGDRIRRRYSLSARERRTSMFSSTWGSSAGNMEPFGKCAFSSPFPPQCFLLRLLVSE</sequence>
<comment type="caution">
    <text evidence="2">The sequence shown here is derived from an EMBL/GenBank/DDBJ whole genome shotgun (WGS) entry which is preliminary data.</text>
</comment>
<evidence type="ECO:0000313" key="3">
    <source>
        <dbReference type="Proteomes" id="UP000193922"/>
    </source>
</evidence>
<keyword evidence="3" id="KW-1185">Reference proteome</keyword>
<evidence type="ECO:0000313" key="2">
    <source>
        <dbReference type="EMBL" id="ORX74236.1"/>
    </source>
</evidence>
<dbReference type="Proteomes" id="UP000193922">
    <property type="component" value="Unassembled WGS sequence"/>
</dbReference>
<gene>
    <name evidence="2" type="ORF">DL89DRAFT_254104</name>
</gene>
<dbReference type="OrthoDB" id="5591766at2759"/>
<accession>A0A1Y1WM04</accession>
<dbReference type="GeneID" id="63801896"/>
<dbReference type="RefSeq" id="XP_040747447.1">
    <property type="nucleotide sequence ID" value="XM_040885248.1"/>
</dbReference>
<reference evidence="2 3" key="1">
    <citation type="submission" date="2016-07" db="EMBL/GenBank/DDBJ databases">
        <title>Pervasive Adenine N6-methylation of Active Genes in Fungi.</title>
        <authorList>
            <consortium name="DOE Joint Genome Institute"/>
            <person name="Mondo S.J."/>
            <person name="Dannebaum R.O."/>
            <person name="Kuo R.C."/>
            <person name="Labutti K."/>
            <person name="Haridas S."/>
            <person name="Kuo A."/>
            <person name="Salamov A."/>
            <person name="Ahrendt S.R."/>
            <person name="Lipzen A."/>
            <person name="Sullivan W."/>
            <person name="Andreopoulos W.B."/>
            <person name="Clum A."/>
            <person name="Lindquist E."/>
            <person name="Daum C."/>
            <person name="Ramamoorthy G.K."/>
            <person name="Gryganskyi A."/>
            <person name="Culley D."/>
            <person name="Magnuson J.K."/>
            <person name="James T.Y."/>
            <person name="O'Malley M.A."/>
            <person name="Stajich J.E."/>
            <person name="Spatafora J.W."/>
            <person name="Visel A."/>
            <person name="Grigoriev I.V."/>
        </authorList>
    </citation>
    <scope>NUCLEOTIDE SEQUENCE [LARGE SCALE GENOMIC DNA]</scope>
    <source>
        <strain evidence="2 3">ATCC 12442</strain>
    </source>
</reference>
<protein>
    <submittedName>
        <fullName evidence="2">Uncharacterized protein</fullName>
    </submittedName>
</protein>
<organism evidence="2 3">
    <name type="scientific">Linderina pennispora</name>
    <dbReference type="NCBI Taxonomy" id="61395"/>
    <lineage>
        <taxon>Eukaryota</taxon>
        <taxon>Fungi</taxon>
        <taxon>Fungi incertae sedis</taxon>
        <taxon>Zoopagomycota</taxon>
        <taxon>Kickxellomycotina</taxon>
        <taxon>Kickxellomycetes</taxon>
        <taxon>Kickxellales</taxon>
        <taxon>Kickxellaceae</taxon>
        <taxon>Linderina</taxon>
    </lineage>
</organism>
<name>A0A1Y1WM04_9FUNG</name>
<dbReference type="AlphaFoldDB" id="A0A1Y1WM04"/>
<evidence type="ECO:0000256" key="1">
    <source>
        <dbReference type="SAM" id="MobiDB-lite"/>
    </source>
</evidence>